<evidence type="ECO:0000313" key="2">
    <source>
        <dbReference type="Proteomes" id="UP000189004"/>
    </source>
</evidence>
<dbReference type="EMBL" id="MCOK01000001">
    <property type="protein sequence ID" value="OOC55618.1"/>
    <property type="molecule type" value="Genomic_DNA"/>
</dbReference>
<dbReference type="OrthoDB" id="3255134at2"/>
<sequence>MPAAWSAWSPNCTATASAFCTWRPAPRSLDQRDIRSVIGARRALPKGTVFTVEHLAGEAQPLLWVADVLAGAVRASRHGDPSYRDILAERIYDFDVATGC</sequence>
<dbReference type="RefSeq" id="WP_077692047.1">
    <property type="nucleotide sequence ID" value="NZ_MCOK01000001.1"/>
</dbReference>
<gene>
    <name evidence="1" type="ORF">NOSIN_18795</name>
</gene>
<name>A0A1V3C4Q8_9ACTN</name>
<organism evidence="1 2">
    <name type="scientific">Nocardiopsis sinuspersici</name>
    <dbReference type="NCBI Taxonomy" id="501010"/>
    <lineage>
        <taxon>Bacteria</taxon>
        <taxon>Bacillati</taxon>
        <taxon>Actinomycetota</taxon>
        <taxon>Actinomycetes</taxon>
        <taxon>Streptosporangiales</taxon>
        <taxon>Nocardiopsidaceae</taxon>
        <taxon>Nocardiopsis</taxon>
    </lineage>
</organism>
<keyword evidence="2" id="KW-1185">Reference proteome</keyword>
<comment type="caution">
    <text evidence="1">The sequence shown here is derived from an EMBL/GenBank/DDBJ whole genome shotgun (WGS) entry which is preliminary data.</text>
</comment>
<dbReference type="Proteomes" id="UP000189004">
    <property type="component" value="Unassembled WGS sequence"/>
</dbReference>
<dbReference type="AlphaFoldDB" id="A0A1V3C4Q8"/>
<proteinExistence type="predicted"/>
<evidence type="ECO:0000313" key="1">
    <source>
        <dbReference type="EMBL" id="OOC55618.1"/>
    </source>
</evidence>
<protein>
    <submittedName>
        <fullName evidence="1">Uncharacterized protein</fullName>
    </submittedName>
</protein>
<accession>A0A1V3C4Q8</accession>
<reference evidence="2" key="1">
    <citation type="submission" date="2016-08" db="EMBL/GenBank/DDBJ databases">
        <authorList>
            <person name="Tokovenko B."/>
            <person name="Kalinowski J."/>
        </authorList>
    </citation>
    <scope>NUCLEOTIDE SEQUENCE [LARGE SCALE GENOMIC DNA]</scope>
    <source>
        <strain evidence="2">UTMC102</strain>
    </source>
</reference>